<accession>A0ABN2P7E5</accession>
<dbReference type="CDD" id="cd04301">
    <property type="entry name" value="NAT_SF"/>
    <property type="match status" value="1"/>
</dbReference>
<sequence length="360" mass="40408">MSITTTGLELRPLIIPSSIDAADAHDFVTMVDVRNRVYEEISGHADESVTAAELLPHYQPDPDELRFMWLAILDGEFVGRAGIDIPQHEGSKNAFWQIELLRKSWGQGIGAAAYDLIEQTAREHGRTVLQSWASHPASDGPHIDAPTGFGSIPDDRAAHFYRRRGYTLEQVERNSAFDLTGSWDEVERLHAEALEASRDYRVVQWSPPTPPEFAEGYAWMKSRMNTDAPSAEMEFDEEVWDAARIARHDALYTDAERFLLVTAAQHIETGELCAFNELVVGKDRTEASHQEDTLVLKDHRGHKLGTLVKCAGLLSWRDLVPDSRRVLTYNAEENRPMLDINEAIGFAPIAYGGAWKKVLT</sequence>
<dbReference type="Proteomes" id="UP001501343">
    <property type="component" value="Unassembled WGS sequence"/>
</dbReference>
<reference evidence="2 3" key="1">
    <citation type="journal article" date="2019" name="Int. J. Syst. Evol. Microbiol.">
        <title>The Global Catalogue of Microorganisms (GCM) 10K type strain sequencing project: providing services to taxonomists for standard genome sequencing and annotation.</title>
        <authorList>
            <consortium name="The Broad Institute Genomics Platform"/>
            <consortium name="The Broad Institute Genome Sequencing Center for Infectious Disease"/>
            <person name="Wu L."/>
            <person name="Ma J."/>
        </authorList>
    </citation>
    <scope>NUCLEOTIDE SEQUENCE [LARGE SCALE GENOMIC DNA]</scope>
    <source>
        <strain evidence="2 3">JCM 14900</strain>
    </source>
</reference>
<comment type="caution">
    <text evidence="2">The sequence shown here is derived from an EMBL/GenBank/DDBJ whole genome shotgun (WGS) entry which is preliminary data.</text>
</comment>
<evidence type="ECO:0000259" key="1">
    <source>
        <dbReference type="PROSITE" id="PS51186"/>
    </source>
</evidence>
<dbReference type="InterPro" id="IPR000182">
    <property type="entry name" value="GNAT_dom"/>
</dbReference>
<protein>
    <submittedName>
        <fullName evidence="2">GNAT family N-acetyltransferase</fullName>
    </submittedName>
</protein>
<dbReference type="RefSeq" id="WP_248149098.1">
    <property type="nucleotide sequence ID" value="NZ_BAAAOF010000001.1"/>
</dbReference>
<dbReference type="Pfam" id="PF00583">
    <property type="entry name" value="Acetyltransf_1"/>
    <property type="match status" value="1"/>
</dbReference>
<dbReference type="Gene3D" id="3.40.630.30">
    <property type="match status" value="1"/>
</dbReference>
<evidence type="ECO:0000313" key="3">
    <source>
        <dbReference type="Proteomes" id="UP001501343"/>
    </source>
</evidence>
<keyword evidence="3" id="KW-1185">Reference proteome</keyword>
<gene>
    <name evidence="2" type="ORF">GCM10009775_03160</name>
</gene>
<feature type="domain" description="N-acetyltransferase" evidence="1">
    <location>
        <begin position="17"/>
        <end position="192"/>
    </location>
</feature>
<proteinExistence type="predicted"/>
<organism evidence="2 3">
    <name type="scientific">Microbacterium aoyamense</name>
    <dbReference type="NCBI Taxonomy" id="344166"/>
    <lineage>
        <taxon>Bacteria</taxon>
        <taxon>Bacillati</taxon>
        <taxon>Actinomycetota</taxon>
        <taxon>Actinomycetes</taxon>
        <taxon>Micrococcales</taxon>
        <taxon>Microbacteriaceae</taxon>
        <taxon>Microbacterium</taxon>
    </lineage>
</organism>
<dbReference type="EMBL" id="BAAAOF010000001">
    <property type="protein sequence ID" value="GAA1913848.1"/>
    <property type="molecule type" value="Genomic_DNA"/>
</dbReference>
<evidence type="ECO:0000313" key="2">
    <source>
        <dbReference type="EMBL" id="GAA1913848.1"/>
    </source>
</evidence>
<dbReference type="SUPFAM" id="SSF55729">
    <property type="entry name" value="Acyl-CoA N-acyltransferases (Nat)"/>
    <property type="match status" value="1"/>
</dbReference>
<dbReference type="InterPro" id="IPR016181">
    <property type="entry name" value="Acyl_CoA_acyltransferase"/>
</dbReference>
<dbReference type="PROSITE" id="PS51186">
    <property type="entry name" value="GNAT"/>
    <property type="match status" value="1"/>
</dbReference>
<name>A0ABN2P7E5_9MICO</name>